<keyword evidence="2" id="KW-0472">Membrane</keyword>
<accession>A0A5S6QHS2</accession>
<dbReference type="PANTHER" id="PTHR12019">
    <property type="entry name" value="LAMINA-ASSOCIATED POLYPEPTIDE THYMOPOIETIN"/>
    <property type="match status" value="1"/>
</dbReference>
<evidence type="ECO:0000259" key="3">
    <source>
        <dbReference type="PROSITE" id="PS50954"/>
    </source>
</evidence>
<evidence type="ECO:0000256" key="2">
    <source>
        <dbReference type="SAM" id="Phobius"/>
    </source>
</evidence>
<evidence type="ECO:0000313" key="5">
    <source>
        <dbReference type="WBParaSite" id="TMUE_2000006739.1"/>
    </source>
</evidence>
<dbReference type="WBParaSite" id="TMUE_2000006739.1">
    <property type="protein sequence ID" value="TMUE_2000006739.1"/>
    <property type="gene ID" value="WBGene00299706"/>
</dbReference>
<dbReference type="Pfam" id="PF03020">
    <property type="entry name" value="LEM"/>
    <property type="match status" value="1"/>
</dbReference>
<name>A0A5S6QHS2_TRIMR</name>
<dbReference type="PROSITE" id="PS50954">
    <property type="entry name" value="LEM"/>
    <property type="match status" value="1"/>
</dbReference>
<keyword evidence="2" id="KW-0812">Transmembrane</keyword>
<dbReference type="InterPro" id="IPR011015">
    <property type="entry name" value="LEM/LEM-like_dom_sf"/>
</dbReference>
<feature type="transmembrane region" description="Helical" evidence="2">
    <location>
        <begin position="178"/>
        <end position="200"/>
    </location>
</feature>
<dbReference type="PANTHER" id="PTHR12019:SF9">
    <property type="entry name" value="THYMOPOIETIN"/>
    <property type="match status" value="1"/>
</dbReference>
<sequence length="208" mass="23526">MDNISSLSNQQLRRELIEHGFNPGPVLSTTRAVYEEKLKAAILEKANQNRRTPMMVTRKSSRRRIAAEPKSETRQPLPPPRMASLETDSGDEEEGDEETFEGEESYRAVSDSETESQRSSPVCQTYRPVSQHVATPYPSPANIVDYTSPSTPKMDAYQRRPVKMVYSSPQRPPPRGSILVKFAAQCTIFVVVSTFVYMLLRRVNDLMV</sequence>
<dbReference type="FunFam" id="1.10.720.40:FF:000001">
    <property type="entry name" value="LEM domain containing 2, isoform CRA_a"/>
    <property type="match status" value="1"/>
</dbReference>
<organism evidence="4 5">
    <name type="scientific">Trichuris muris</name>
    <name type="common">Mouse whipworm</name>
    <dbReference type="NCBI Taxonomy" id="70415"/>
    <lineage>
        <taxon>Eukaryota</taxon>
        <taxon>Metazoa</taxon>
        <taxon>Ecdysozoa</taxon>
        <taxon>Nematoda</taxon>
        <taxon>Enoplea</taxon>
        <taxon>Dorylaimia</taxon>
        <taxon>Trichinellida</taxon>
        <taxon>Trichuridae</taxon>
        <taxon>Trichuris</taxon>
    </lineage>
</organism>
<dbReference type="SMART" id="SM00540">
    <property type="entry name" value="LEM"/>
    <property type="match status" value="1"/>
</dbReference>
<feature type="compositionally biased region" description="Acidic residues" evidence="1">
    <location>
        <begin position="88"/>
        <end position="103"/>
    </location>
</feature>
<dbReference type="InterPro" id="IPR051656">
    <property type="entry name" value="LEM_domain"/>
</dbReference>
<dbReference type="Proteomes" id="UP000046395">
    <property type="component" value="Unassembled WGS sequence"/>
</dbReference>
<evidence type="ECO:0000313" key="4">
    <source>
        <dbReference type="Proteomes" id="UP000046395"/>
    </source>
</evidence>
<proteinExistence type="predicted"/>
<evidence type="ECO:0000256" key="1">
    <source>
        <dbReference type="SAM" id="MobiDB-lite"/>
    </source>
</evidence>
<dbReference type="CDD" id="cd12934">
    <property type="entry name" value="LEM"/>
    <property type="match status" value="1"/>
</dbReference>
<protein>
    <submittedName>
        <fullName evidence="5">LEM domain-containing protein</fullName>
    </submittedName>
</protein>
<reference evidence="5" key="1">
    <citation type="submission" date="2019-12" db="UniProtKB">
        <authorList>
            <consortium name="WormBaseParasite"/>
        </authorList>
    </citation>
    <scope>IDENTIFICATION</scope>
</reference>
<feature type="domain" description="LEM" evidence="3">
    <location>
        <begin position="1"/>
        <end position="45"/>
    </location>
</feature>
<dbReference type="InterPro" id="IPR003887">
    <property type="entry name" value="LEM_dom"/>
</dbReference>
<feature type="region of interest" description="Disordered" evidence="1">
    <location>
        <begin position="45"/>
        <end position="125"/>
    </location>
</feature>
<dbReference type="AlphaFoldDB" id="A0A5S6QHS2"/>
<dbReference type="Gene3D" id="1.10.720.40">
    <property type="match status" value="1"/>
</dbReference>
<dbReference type="SUPFAM" id="SSF63451">
    <property type="entry name" value="LEM domain"/>
    <property type="match status" value="1"/>
</dbReference>
<keyword evidence="2" id="KW-1133">Transmembrane helix</keyword>
<keyword evidence="4" id="KW-1185">Reference proteome</keyword>